<dbReference type="PROSITE" id="PS52019">
    <property type="entry name" value="PKS_MFAS_DH"/>
    <property type="match status" value="1"/>
</dbReference>
<dbReference type="PANTHER" id="PTHR43775">
    <property type="entry name" value="FATTY ACID SYNTHASE"/>
    <property type="match status" value="1"/>
</dbReference>
<feature type="region of interest" description="C-terminal hotdog fold" evidence="3">
    <location>
        <begin position="705"/>
        <end position="842"/>
    </location>
</feature>
<evidence type="ECO:0000259" key="5">
    <source>
        <dbReference type="PROSITE" id="PS52019"/>
    </source>
</evidence>
<evidence type="ECO:0000256" key="1">
    <source>
        <dbReference type="ARBA" id="ARBA00022450"/>
    </source>
</evidence>
<keyword evidence="1" id="KW-0596">Phosphopantetheine</keyword>
<dbReference type="EMBL" id="JBHSIT010000020">
    <property type="protein sequence ID" value="MFC4913815.1"/>
    <property type="molecule type" value="Genomic_DNA"/>
</dbReference>
<evidence type="ECO:0000256" key="2">
    <source>
        <dbReference type="ARBA" id="ARBA00022553"/>
    </source>
</evidence>
<dbReference type="SUPFAM" id="SSF51735">
    <property type="entry name" value="NAD(P)-binding Rossmann-fold domains"/>
    <property type="match status" value="1"/>
</dbReference>
<dbReference type="InterPro" id="IPR042104">
    <property type="entry name" value="PKS_dehydratase_sf"/>
</dbReference>
<organism evidence="6 7">
    <name type="scientific">Actinomadura gamaensis</name>
    <dbReference type="NCBI Taxonomy" id="1763541"/>
    <lineage>
        <taxon>Bacteria</taxon>
        <taxon>Bacillati</taxon>
        <taxon>Actinomycetota</taxon>
        <taxon>Actinomycetes</taxon>
        <taxon>Streptosporangiales</taxon>
        <taxon>Thermomonosporaceae</taxon>
        <taxon>Actinomadura</taxon>
    </lineage>
</organism>
<dbReference type="InterPro" id="IPR049552">
    <property type="entry name" value="PKS_DH_N"/>
</dbReference>
<feature type="compositionally biased region" description="Basic residues" evidence="4">
    <location>
        <begin position="575"/>
        <end position="585"/>
    </location>
</feature>
<dbReference type="Pfam" id="PF08659">
    <property type="entry name" value="KR"/>
    <property type="match status" value="1"/>
</dbReference>
<evidence type="ECO:0000313" key="6">
    <source>
        <dbReference type="EMBL" id="MFC4913815.1"/>
    </source>
</evidence>
<dbReference type="Gene3D" id="3.40.50.720">
    <property type="entry name" value="NAD(P)-binding Rossmann-like Domain"/>
    <property type="match status" value="1"/>
</dbReference>
<gene>
    <name evidence="6" type="ORF">ACFPCY_41475</name>
</gene>
<sequence>MAVFRPRPAVPVRGAVPALPAGALVLTEDPRIAAQVRLRTRNDQVRIVCTGPEAAAAGPLPWAEPAMLDGLLGNPPAARHIRVIVSLRDLCWPQSPASSLIALQELMFLAARRLAADDQSRHAPSEGTSTAPRATGDSLAVLVLDPLKGGVPHPHSALLTGLVKCLRWELPDLCAYAVVTDAGALDLALRQLADESTRPRGLPVVHYRDGRRWEEHLVPAPAGSLGGGLSSGFGGTAARPGVDDASVIVAAGGARGITATALRGLLRSARPTLWLLGSAPLEQMVPQVRALGRRDRRTYIADRLREAPGTGVAEAGAEYDRLRNAREALRTLQLMKDHCGASRVHYQTCDVTDREAVRRAAEAVHRTTDHVDLLINAAGIGGARRLAAKSLDVYRRVRSVKVDGYLHLKAAFDHPPPGRWCSFSSIAGLVGLPGESDYGPANDMLDLAARYEAAHRGRDELAICWTMWGESGLGPRSAFVAHTRRTGHLSLLSDEEGQRLFLTELGAVRPPGQDVVCHLGAAEQRSLRDRFPDLPRPEAFLDEPPEGQRDAAGASVDVPARAGRRPPTRQAPIPRPHRRRAKRNGRSLQVSWELDLSGHDYLTGHRRGHRAVLPGALAVELAVQAVHRLAGAVPVTTVNDVAFRAPVALRPRLARYELAASHDPAQGDVRVEICSRVEHPSAPPTRRSHMSADVALGHPGRPVTGPPLPPPRTGNGRSGAVARLTGVFAGIDALEHTPDGVIATWHIEIPDHQRKHFERMRTPWILLDALLQTAAALPTPGALATPGRITAVTLIPGDNDLLLSDRHPTGLRLAVGADRSQATATAPDGQVLLRVQGLRLVP</sequence>
<feature type="region of interest" description="Disordered" evidence="4">
    <location>
        <begin position="679"/>
        <end position="718"/>
    </location>
</feature>
<dbReference type="Proteomes" id="UP001595872">
    <property type="component" value="Unassembled WGS sequence"/>
</dbReference>
<evidence type="ECO:0000313" key="7">
    <source>
        <dbReference type="Proteomes" id="UP001595872"/>
    </source>
</evidence>
<keyword evidence="7" id="KW-1185">Reference proteome</keyword>
<dbReference type="SMART" id="SM00826">
    <property type="entry name" value="PKS_DH"/>
    <property type="match status" value="1"/>
</dbReference>
<comment type="caution">
    <text evidence="6">The sequence shown here is derived from an EMBL/GenBank/DDBJ whole genome shotgun (WGS) entry which is preliminary data.</text>
</comment>
<dbReference type="Gene3D" id="3.10.129.110">
    <property type="entry name" value="Polyketide synthase dehydratase"/>
    <property type="match status" value="1"/>
</dbReference>
<accession>A0ABV9UDW2</accession>
<proteinExistence type="predicted"/>
<feature type="active site" description="Proton acceptor; for dehydratase activity" evidence="3">
    <location>
        <position position="605"/>
    </location>
</feature>
<dbReference type="InterPro" id="IPR050091">
    <property type="entry name" value="PKS_NRPS_Biosynth_Enz"/>
</dbReference>
<feature type="region of interest" description="N-terminal hotdog fold" evidence="3">
    <location>
        <begin position="566"/>
        <end position="691"/>
    </location>
</feature>
<dbReference type="InterPro" id="IPR020807">
    <property type="entry name" value="PKS_DH"/>
</dbReference>
<dbReference type="SMART" id="SM00822">
    <property type="entry name" value="PKS_KR"/>
    <property type="match status" value="1"/>
</dbReference>
<protein>
    <submittedName>
        <fullName evidence="6">SDR family NAD(P)-dependent oxidoreductase</fullName>
    </submittedName>
</protein>
<dbReference type="InterPro" id="IPR049900">
    <property type="entry name" value="PKS_mFAS_DH"/>
</dbReference>
<keyword evidence="2" id="KW-0597">Phosphoprotein</keyword>
<reference evidence="7" key="1">
    <citation type="journal article" date="2019" name="Int. J. Syst. Evol. Microbiol.">
        <title>The Global Catalogue of Microorganisms (GCM) 10K type strain sequencing project: providing services to taxonomists for standard genome sequencing and annotation.</title>
        <authorList>
            <consortium name="The Broad Institute Genomics Platform"/>
            <consortium name="The Broad Institute Genome Sequencing Center for Infectious Disease"/>
            <person name="Wu L."/>
            <person name="Ma J."/>
        </authorList>
    </citation>
    <scope>NUCLEOTIDE SEQUENCE [LARGE SCALE GENOMIC DNA]</scope>
    <source>
        <strain evidence="7">KLKA75</strain>
    </source>
</reference>
<feature type="domain" description="PKS/mFAS DH" evidence="5">
    <location>
        <begin position="566"/>
        <end position="842"/>
    </location>
</feature>
<feature type="active site" description="Proton donor; for dehydratase activity" evidence="3">
    <location>
        <position position="768"/>
    </location>
</feature>
<dbReference type="InterPro" id="IPR057326">
    <property type="entry name" value="KR_dom"/>
</dbReference>
<dbReference type="InterPro" id="IPR013968">
    <property type="entry name" value="PKS_KR"/>
</dbReference>
<dbReference type="PANTHER" id="PTHR43775:SF37">
    <property type="entry name" value="SI:DKEY-61P9.11"/>
    <property type="match status" value="1"/>
</dbReference>
<evidence type="ECO:0000256" key="3">
    <source>
        <dbReference type="PROSITE-ProRule" id="PRU01363"/>
    </source>
</evidence>
<dbReference type="RefSeq" id="WP_378265098.1">
    <property type="nucleotide sequence ID" value="NZ_JBHSIT010000020.1"/>
</dbReference>
<name>A0ABV9UDW2_9ACTN</name>
<dbReference type="Pfam" id="PF21089">
    <property type="entry name" value="PKS_DH_N"/>
    <property type="match status" value="1"/>
</dbReference>
<evidence type="ECO:0000256" key="4">
    <source>
        <dbReference type="SAM" id="MobiDB-lite"/>
    </source>
</evidence>
<dbReference type="InterPro" id="IPR036291">
    <property type="entry name" value="NAD(P)-bd_dom_sf"/>
</dbReference>
<feature type="region of interest" description="Disordered" evidence="4">
    <location>
        <begin position="528"/>
        <end position="587"/>
    </location>
</feature>